<dbReference type="GO" id="GO:0003917">
    <property type="term" value="F:DNA topoisomerase type I (single strand cut, ATP-independent) activity"/>
    <property type="evidence" value="ECO:0007669"/>
    <property type="project" value="InterPro"/>
</dbReference>
<reference evidence="1" key="1">
    <citation type="submission" date="2016-03" db="EMBL/GenBank/DDBJ databases">
        <authorList>
            <person name="Ploux O."/>
        </authorList>
    </citation>
    <scope>NUCLEOTIDE SEQUENCE</scope>
    <source>
        <strain evidence="1">UC10</strain>
    </source>
</reference>
<dbReference type="GO" id="GO:0005694">
    <property type="term" value="C:chromosome"/>
    <property type="evidence" value="ECO:0007669"/>
    <property type="project" value="InterPro"/>
</dbReference>
<protein>
    <submittedName>
        <fullName evidence="1">Uncharacterized protein</fullName>
    </submittedName>
</protein>
<proteinExistence type="predicted"/>
<name>A0A1Y5P4S7_9MYCO</name>
<dbReference type="InterPro" id="IPR036202">
    <property type="entry name" value="TopoI_DNA-bd_euk_N_sf"/>
</dbReference>
<dbReference type="GO" id="GO:0003677">
    <property type="term" value="F:DNA binding"/>
    <property type="evidence" value="ECO:0007669"/>
    <property type="project" value="InterPro"/>
</dbReference>
<dbReference type="GO" id="GO:0006265">
    <property type="term" value="P:DNA topological change"/>
    <property type="evidence" value="ECO:0007669"/>
    <property type="project" value="InterPro"/>
</dbReference>
<dbReference type="SUPFAM" id="SSF56741">
    <property type="entry name" value="Eukaryotic DNA topoisomerase I, N-terminal DNA-binding fragment"/>
    <property type="match status" value="1"/>
</dbReference>
<gene>
    <name evidence="1" type="ORF">MHPYR_180003</name>
</gene>
<sequence length="61" mass="7324">MNRCRRRRLPKNVREAVDNAHCLDCDSEAEITEPVPGFYYLQIRHDDTCPWFTSYRKAHNQ</sequence>
<organism evidence="1">
    <name type="scientific">uncultured Mycobacterium sp</name>
    <dbReference type="NCBI Taxonomy" id="171292"/>
    <lineage>
        <taxon>Bacteria</taxon>
        <taxon>Bacillati</taxon>
        <taxon>Actinomycetota</taxon>
        <taxon>Actinomycetes</taxon>
        <taxon>Mycobacteriales</taxon>
        <taxon>Mycobacteriaceae</taxon>
        <taxon>Mycobacterium</taxon>
        <taxon>environmental samples</taxon>
    </lineage>
</organism>
<dbReference type="AlphaFoldDB" id="A0A1Y5P4S7"/>
<accession>A0A1Y5P4S7</accession>
<dbReference type="EMBL" id="FLQS01000010">
    <property type="protein sequence ID" value="SBS73704.1"/>
    <property type="molecule type" value="Genomic_DNA"/>
</dbReference>
<evidence type="ECO:0000313" key="1">
    <source>
        <dbReference type="EMBL" id="SBS73704.1"/>
    </source>
</evidence>